<dbReference type="Pfam" id="PF12777">
    <property type="entry name" value="MT"/>
    <property type="match status" value="1"/>
</dbReference>
<dbReference type="InterPro" id="IPR035706">
    <property type="entry name" value="AAA_9"/>
</dbReference>
<dbReference type="GeneID" id="106473642"/>
<accession>A0ABM1TPF0</accession>
<evidence type="ECO:0000259" key="3">
    <source>
        <dbReference type="Pfam" id="PF12777"/>
    </source>
</evidence>
<keyword evidence="7" id="KW-1185">Reference proteome</keyword>
<dbReference type="InterPro" id="IPR026983">
    <property type="entry name" value="DHC"/>
</dbReference>
<evidence type="ECO:0000313" key="8">
    <source>
        <dbReference type="RefSeq" id="XP_022257756.1"/>
    </source>
</evidence>
<dbReference type="PANTHER" id="PTHR45703:SF22">
    <property type="entry name" value="DYNEIN CYTOPLASMIC 2 HEAVY CHAIN 1"/>
    <property type="match status" value="1"/>
</dbReference>
<feature type="domain" description="Dynein heavy chain ATP-binding dynein motor region" evidence="5">
    <location>
        <begin position="748"/>
        <end position="967"/>
    </location>
</feature>
<dbReference type="Gene3D" id="6.10.140.1060">
    <property type="match status" value="1"/>
</dbReference>
<evidence type="ECO:0000313" key="7">
    <source>
        <dbReference type="Proteomes" id="UP000694941"/>
    </source>
</evidence>
<feature type="domain" description="Dynein heavy chain coiled coil stalk" evidence="3">
    <location>
        <begin position="416"/>
        <end position="584"/>
    </location>
</feature>
<dbReference type="Pfam" id="PF12780">
    <property type="entry name" value="AAA_8"/>
    <property type="match status" value="1"/>
</dbReference>
<evidence type="ECO:0000259" key="6">
    <source>
        <dbReference type="Pfam" id="PF22597"/>
    </source>
</evidence>
<dbReference type="InterPro" id="IPR027417">
    <property type="entry name" value="P-loop_NTPase"/>
</dbReference>
<protein>
    <submittedName>
        <fullName evidence="8">Cytoplasmic dynein 2 heavy chain 1-like</fullName>
    </submittedName>
</protein>
<gene>
    <name evidence="8" type="primary">LOC106473642</name>
</gene>
<dbReference type="Gene3D" id="1.20.920.20">
    <property type="match status" value="1"/>
</dbReference>
<dbReference type="Gene3D" id="3.40.50.300">
    <property type="entry name" value="P-loop containing nucleotide triphosphate hydrolases"/>
    <property type="match status" value="2"/>
</dbReference>
<reference evidence="8" key="1">
    <citation type="submission" date="2025-08" db="UniProtKB">
        <authorList>
            <consortium name="RefSeq"/>
        </authorList>
    </citation>
    <scope>IDENTIFICATION</scope>
    <source>
        <tissue evidence="8">Muscle</tissue>
    </source>
</reference>
<sequence>MRSKFSADDHGHYQFTPQNLTQWVLSLLRYDMAEGGDSSNSTPDGLLEIWAYEACRLFRDRLADEDACCRFDDILNNIVRGDWGLQALDKLEGIYYVTVGCSGFSSQQGPLPAFGKPLGKLNYSDWETSVEKAIRTFSHEVQDVNVVVFREVLDQIAKVDRVLTSPGGSLLLAGVSGVGRRLAASVVAHMHQATLFSPKISRNYGVKQFKNDLKSLFQVAGIDGHQVVMILEDHHLIDSQFLELVNSILAAGEIPGLYAPEEMEPLLGPLRDKSSQEGFRGSIYSYFAKRVQQNIHIVLVMNFSDPTFTVNCESNPSFYKCCSVQWWRGWSRDSMRQIPSMFLKKVVQDEGSSIGRNKSADQPIAGGDALLNGFLRIHENCKSNLSVPRRYVSFIHNYQAVYSRKKTGIEKRKHHLQAGVSKLNEAKALVDKLKSEAGEQSQLLAEKQAEADKALQQITTSMTNTTDQKTEMEGLKARMEEENKKIARRKIDIDKELEEIEPLIKEAKAAVGNIKAESLSEIRSLRAPPDVIRDILEGVLRLMGILDTSWVSMKSFLSKRGVKEDILAFDARRINPDMRDGVESLLKRNGESFDPKFDLSYLQLTTLIMDKLFQNLATAEHRITRLSTALVDVEQEVSHLRDRLNKFTKEAAEIEINLRKANETIEAAESLVQQLEGEYKRWTEQLGQIDQELEELPLRSLLAAAFITYLSEAPEDIRAATLSQWCEFLGLVNFDLCRFLSSEQEQLTWKSEGLPSDPLSIENAIIIMQTTLCPFLIDPSLRAVDWLKSHLKESQFEEVNQQDHNFVTSLELSVRFGKTLLVRDVDTLEPILFPVLRGDLTSQGPRYVIQIGEKLIDYNENFRLFLTTQNSLIELPPHASSILTTVNFTTTRAGLTGQLLAAVLQHEKPQLEERRSEVLKQEEEQKLQLTQLEESLLEQLASAQGNILENKELIASLNETKSSSSRITAALKESHQLQASLDEERKGYLPLAQFGSNLYFLILELTKLNTMYRFSLSSFLNLFNRALQTKAEWEAFVGMLVTDIKLEKSEMQAALPKWVPEERALAITLLKITFPHLVSALQLDDAAMWREFSASSQCEQDIPPTVVRQLSSFQQVLLIQALRPDRLQSALTLFGTRVLGLKELSPAAVNLRRIYENETQATEPILIIISPGADPSQELQEVSSQVVGAENYFQ</sequence>
<dbReference type="InterPro" id="IPR024317">
    <property type="entry name" value="Dynein_heavy_chain_D4_dom"/>
</dbReference>
<dbReference type="PANTHER" id="PTHR45703">
    <property type="entry name" value="DYNEIN HEAVY CHAIN"/>
    <property type="match status" value="1"/>
</dbReference>
<evidence type="ECO:0000259" key="5">
    <source>
        <dbReference type="Pfam" id="PF12781"/>
    </source>
</evidence>
<name>A0ABM1TPF0_LIMPO</name>
<feature type="non-terminal residue" evidence="8">
    <location>
        <position position="1194"/>
    </location>
</feature>
<organism evidence="7 8">
    <name type="scientific">Limulus polyphemus</name>
    <name type="common">Atlantic horseshoe crab</name>
    <dbReference type="NCBI Taxonomy" id="6850"/>
    <lineage>
        <taxon>Eukaryota</taxon>
        <taxon>Metazoa</taxon>
        <taxon>Ecdysozoa</taxon>
        <taxon>Arthropoda</taxon>
        <taxon>Chelicerata</taxon>
        <taxon>Merostomata</taxon>
        <taxon>Xiphosura</taxon>
        <taxon>Limulidae</taxon>
        <taxon>Limulus</taxon>
    </lineage>
</organism>
<dbReference type="Pfam" id="PF12781">
    <property type="entry name" value="AAA_9"/>
    <property type="match status" value="1"/>
</dbReference>
<feature type="domain" description="Dynein heavy chain AAA module D4" evidence="4">
    <location>
        <begin position="145"/>
        <end position="399"/>
    </location>
</feature>
<dbReference type="Proteomes" id="UP000694941">
    <property type="component" value="Unplaced"/>
</dbReference>
<evidence type="ECO:0000259" key="4">
    <source>
        <dbReference type="Pfam" id="PF12780"/>
    </source>
</evidence>
<dbReference type="Pfam" id="PF22597">
    <property type="entry name" value="DYN_lid"/>
    <property type="match status" value="1"/>
</dbReference>
<dbReference type="Gene3D" id="1.20.920.30">
    <property type="match status" value="1"/>
</dbReference>
<evidence type="ECO:0000256" key="1">
    <source>
        <dbReference type="ARBA" id="ARBA00008887"/>
    </source>
</evidence>
<dbReference type="InterPro" id="IPR024743">
    <property type="entry name" value="Dynein_HC_stalk"/>
</dbReference>
<proteinExistence type="inferred from homology"/>
<feature type="domain" description="Dynein 2 heavy chain 1 cytoplasmic ATPase lid" evidence="6">
    <location>
        <begin position="1"/>
        <end position="66"/>
    </location>
</feature>
<dbReference type="Gene3D" id="1.10.287.2610">
    <property type="match status" value="1"/>
</dbReference>
<evidence type="ECO:0000256" key="2">
    <source>
        <dbReference type="SAM" id="Coils"/>
    </source>
</evidence>
<dbReference type="InterPro" id="IPR054354">
    <property type="entry name" value="DYNC2H1-like_lid"/>
</dbReference>
<dbReference type="SUPFAM" id="SSF52540">
    <property type="entry name" value="P-loop containing nucleoside triphosphate hydrolases"/>
    <property type="match status" value="1"/>
</dbReference>
<dbReference type="Gene3D" id="1.10.8.1220">
    <property type="match status" value="1"/>
</dbReference>
<feature type="coiled-coil region" evidence="2">
    <location>
        <begin position="616"/>
        <end position="692"/>
    </location>
</feature>
<feature type="coiled-coil region" evidence="2">
    <location>
        <begin position="423"/>
        <end position="499"/>
    </location>
</feature>
<dbReference type="RefSeq" id="XP_022257756.1">
    <property type="nucleotide sequence ID" value="XM_022402048.1"/>
</dbReference>
<keyword evidence="2" id="KW-0175">Coiled coil</keyword>
<comment type="similarity">
    <text evidence="1">Belongs to the dynein heavy chain family.</text>
</comment>